<accession>A0A2M4CE44</accession>
<evidence type="ECO:0000313" key="2">
    <source>
        <dbReference type="EMBL" id="MBW63584.1"/>
    </source>
</evidence>
<feature type="chain" id="PRO_5014902007" evidence="1">
    <location>
        <begin position="24"/>
        <end position="70"/>
    </location>
</feature>
<dbReference type="EMBL" id="GGFJ01014443">
    <property type="protein sequence ID" value="MBW63584.1"/>
    <property type="molecule type" value="Transcribed_RNA"/>
</dbReference>
<feature type="signal peptide" evidence="1">
    <location>
        <begin position="1"/>
        <end position="23"/>
    </location>
</feature>
<name>A0A2M4CE44_9DIPT</name>
<keyword evidence="1" id="KW-0732">Signal</keyword>
<evidence type="ECO:0000256" key="1">
    <source>
        <dbReference type="SAM" id="SignalP"/>
    </source>
</evidence>
<reference evidence="2" key="1">
    <citation type="submission" date="2018-01" db="EMBL/GenBank/DDBJ databases">
        <title>An insight into the sialome of Amazonian anophelines.</title>
        <authorList>
            <person name="Ribeiro J.M."/>
            <person name="Scarpassa V."/>
            <person name="Calvo E."/>
        </authorList>
    </citation>
    <scope>NUCLEOTIDE SEQUENCE</scope>
    <source>
        <tissue evidence="2">Salivary glands</tissue>
    </source>
</reference>
<proteinExistence type="predicted"/>
<dbReference type="AlphaFoldDB" id="A0A2M4CE44"/>
<organism evidence="2">
    <name type="scientific">Anopheles marajoara</name>
    <dbReference type="NCBI Taxonomy" id="58244"/>
    <lineage>
        <taxon>Eukaryota</taxon>
        <taxon>Metazoa</taxon>
        <taxon>Ecdysozoa</taxon>
        <taxon>Arthropoda</taxon>
        <taxon>Hexapoda</taxon>
        <taxon>Insecta</taxon>
        <taxon>Pterygota</taxon>
        <taxon>Neoptera</taxon>
        <taxon>Endopterygota</taxon>
        <taxon>Diptera</taxon>
        <taxon>Nematocera</taxon>
        <taxon>Culicoidea</taxon>
        <taxon>Culicidae</taxon>
        <taxon>Anophelinae</taxon>
        <taxon>Anopheles</taxon>
    </lineage>
</organism>
<protein>
    <submittedName>
        <fullName evidence="2">Putative secreted protein</fullName>
    </submittedName>
</protein>
<sequence>MRPPIEPTYDFAAFLLLILSSQAAPHHQPSLWSVVHPLACYKSTFSWWLYPWRPRPSARISSILLPIPPE</sequence>